<keyword evidence="8" id="KW-0969">Cilium</keyword>
<comment type="similarity">
    <text evidence="1 4">Belongs to the bacterial flagellin family.</text>
</comment>
<dbReference type="Gene3D" id="1.20.1330.10">
    <property type="entry name" value="f41 fragment of flagellin, N-terminal domain"/>
    <property type="match status" value="1"/>
</dbReference>
<dbReference type="Pfam" id="PF00669">
    <property type="entry name" value="Flagellin_N"/>
    <property type="match status" value="1"/>
</dbReference>
<dbReference type="SUPFAM" id="SSF64518">
    <property type="entry name" value="Phase 1 flagellin"/>
    <property type="match status" value="1"/>
</dbReference>
<dbReference type="InterPro" id="IPR001029">
    <property type="entry name" value="Flagellin_N"/>
</dbReference>
<name>A0ABS4NE03_9THEO</name>
<reference evidence="8" key="1">
    <citation type="submission" date="2021-03" db="EMBL/GenBank/DDBJ databases">
        <title>Genomic Encyclopedia of Type Strains, Phase IV (KMG-IV): sequencing the most valuable type-strain genomes for metagenomic binning, comparative biology and taxonomic classification.</title>
        <authorList>
            <person name="Goeker M."/>
        </authorList>
    </citation>
    <scope>NUCLEOTIDE SEQUENCE</scope>
    <source>
        <strain evidence="8">DSM 101588</strain>
    </source>
</reference>
<comment type="function">
    <text evidence="4">Flagellin is the subunit protein which polymerizes to form the filaments of bacterial flagella.</text>
</comment>
<keyword evidence="5" id="KW-0175">Coiled coil</keyword>
<organism evidence="8 9">
    <name type="scientific">Thermoanaerobacterium butyriciformans</name>
    <dbReference type="NCBI Taxonomy" id="1702242"/>
    <lineage>
        <taxon>Bacteria</taxon>
        <taxon>Bacillati</taxon>
        <taxon>Bacillota</taxon>
        <taxon>Clostridia</taxon>
        <taxon>Thermoanaerobacterales</taxon>
        <taxon>Thermoanaerobacteraceae</taxon>
        <taxon>Thermoanaerobacterium</taxon>
    </lineage>
</organism>
<dbReference type="InterPro" id="IPR046358">
    <property type="entry name" value="Flagellin_C"/>
</dbReference>
<dbReference type="PANTHER" id="PTHR42792:SF2">
    <property type="entry name" value="FLAGELLIN"/>
    <property type="match status" value="1"/>
</dbReference>
<dbReference type="Proteomes" id="UP001166402">
    <property type="component" value="Unassembled WGS sequence"/>
</dbReference>
<dbReference type="Pfam" id="PF00700">
    <property type="entry name" value="Flagellin_C"/>
    <property type="match status" value="1"/>
</dbReference>
<keyword evidence="9" id="KW-1185">Reference proteome</keyword>
<dbReference type="EMBL" id="JAGGLT010000013">
    <property type="protein sequence ID" value="MBP2071898.1"/>
    <property type="molecule type" value="Genomic_DNA"/>
</dbReference>
<accession>A0ABS4NE03</accession>
<dbReference type="InterPro" id="IPR001492">
    <property type="entry name" value="Flagellin"/>
</dbReference>
<evidence type="ECO:0000256" key="5">
    <source>
        <dbReference type="SAM" id="Coils"/>
    </source>
</evidence>
<dbReference type="InterPro" id="IPR042187">
    <property type="entry name" value="Flagellin_C_sub2"/>
</dbReference>
<dbReference type="PANTHER" id="PTHR42792">
    <property type="entry name" value="FLAGELLIN"/>
    <property type="match status" value="1"/>
</dbReference>
<feature type="domain" description="Flagellin N-terminal" evidence="6">
    <location>
        <begin position="3"/>
        <end position="139"/>
    </location>
</feature>
<evidence type="ECO:0000256" key="1">
    <source>
        <dbReference type="ARBA" id="ARBA00005709"/>
    </source>
</evidence>
<evidence type="ECO:0000256" key="4">
    <source>
        <dbReference type="RuleBase" id="RU362073"/>
    </source>
</evidence>
<proteinExistence type="inferred from homology"/>
<evidence type="ECO:0000313" key="8">
    <source>
        <dbReference type="EMBL" id="MBP2071898.1"/>
    </source>
</evidence>
<evidence type="ECO:0000313" key="9">
    <source>
        <dbReference type="Proteomes" id="UP001166402"/>
    </source>
</evidence>
<keyword evidence="8" id="KW-0282">Flagellum</keyword>
<sequence length="273" mass="29023">MVINTNLSAINAWRALETNNTNTQKALQKLSSGYRINSAADDAAGLAISEKMKAQIAGLDQAQRNAQDGISLIQTAEGALNETTSILQRMRELVVQASNDTNTNQDKANIQKEIEQLKQEINRIATTTQFNQKNLLDGTANVTLQIGANDSQTISVSIGKMSASALKDTATGAMSIASIFVGSAGASITAASISKQIDVIDKAINQVSAQRADLGALQNRLEHTINNLGTASENLTAANSRIRDVDMAQEMMEFTKDNILNQAATAMLEGIAA</sequence>
<keyword evidence="8" id="KW-0966">Cell projection</keyword>
<dbReference type="PRINTS" id="PR00207">
    <property type="entry name" value="FLAGELLIN"/>
</dbReference>
<evidence type="ECO:0000256" key="3">
    <source>
        <dbReference type="ARBA" id="ARBA00023143"/>
    </source>
</evidence>
<gene>
    <name evidence="8" type="ORF">J2Z80_001419</name>
</gene>
<evidence type="ECO:0000259" key="7">
    <source>
        <dbReference type="Pfam" id="PF00700"/>
    </source>
</evidence>
<feature type="domain" description="Flagellin C-terminal" evidence="7">
    <location>
        <begin position="197"/>
        <end position="268"/>
    </location>
</feature>
<feature type="coiled-coil region" evidence="5">
    <location>
        <begin position="100"/>
        <end position="127"/>
    </location>
</feature>
<protein>
    <recommendedName>
        <fullName evidence="2 4">Flagellin</fullName>
    </recommendedName>
</protein>
<evidence type="ECO:0000259" key="6">
    <source>
        <dbReference type="Pfam" id="PF00669"/>
    </source>
</evidence>
<comment type="subcellular location">
    <subcellularLocation>
        <location evidence="4">Secreted</location>
    </subcellularLocation>
    <subcellularLocation>
        <location evidence="4">Bacterial flagellum</location>
    </subcellularLocation>
</comment>
<comment type="caution">
    <text evidence="8">The sequence shown here is derived from an EMBL/GenBank/DDBJ whole genome shotgun (WGS) entry which is preliminary data.</text>
</comment>
<dbReference type="Gene3D" id="6.10.10.10">
    <property type="entry name" value="Flagellar export chaperone, C-terminal domain"/>
    <property type="match status" value="1"/>
</dbReference>
<keyword evidence="4" id="KW-0964">Secreted</keyword>
<keyword evidence="3 4" id="KW-0975">Bacterial flagellum</keyword>
<dbReference type="RefSeq" id="WP_209453750.1">
    <property type="nucleotide sequence ID" value="NZ_JAGGLT010000013.1"/>
</dbReference>
<evidence type="ECO:0000256" key="2">
    <source>
        <dbReference type="ARBA" id="ARBA00020110"/>
    </source>
</evidence>